<feature type="transmembrane region" description="Helical" evidence="7">
    <location>
        <begin position="21"/>
        <end position="39"/>
    </location>
</feature>
<dbReference type="Pfam" id="PF00528">
    <property type="entry name" value="BPD_transp_1"/>
    <property type="match status" value="1"/>
</dbReference>
<name>A0A8J6J816_9FIRM</name>
<dbReference type="PANTHER" id="PTHR43744:SF8">
    <property type="entry name" value="SN-GLYCEROL-3-PHOSPHATE TRANSPORT SYSTEM PERMEASE PROTEIN UGPE"/>
    <property type="match status" value="1"/>
</dbReference>
<dbReference type="InterPro" id="IPR000515">
    <property type="entry name" value="MetI-like"/>
</dbReference>
<feature type="transmembrane region" description="Helical" evidence="7">
    <location>
        <begin position="142"/>
        <end position="163"/>
    </location>
</feature>
<evidence type="ECO:0000256" key="3">
    <source>
        <dbReference type="ARBA" id="ARBA00022475"/>
    </source>
</evidence>
<reference evidence="9" key="1">
    <citation type="submission" date="2020-08" db="EMBL/GenBank/DDBJ databases">
        <title>Genome public.</title>
        <authorList>
            <person name="Liu C."/>
            <person name="Sun Q."/>
        </authorList>
    </citation>
    <scope>NUCLEOTIDE SEQUENCE</scope>
    <source>
        <strain evidence="9">NSJ-23</strain>
    </source>
</reference>
<accession>A0A8J6J816</accession>
<keyword evidence="10" id="KW-1185">Reference proteome</keyword>
<dbReference type="GO" id="GO:0055085">
    <property type="term" value="P:transmembrane transport"/>
    <property type="evidence" value="ECO:0007669"/>
    <property type="project" value="InterPro"/>
</dbReference>
<evidence type="ECO:0000256" key="4">
    <source>
        <dbReference type="ARBA" id="ARBA00022692"/>
    </source>
</evidence>
<keyword evidence="5 7" id="KW-1133">Transmembrane helix</keyword>
<comment type="similarity">
    <text evidence="7">Belongs to the binding-protein-dependent transport system permease family.</text>
</comment>
<dbReference type="Gene3D" id="1.10.3720.10">
    <property type="entry name" value="MetI-like"/>
    <property type="match status" value="1"/>
</dbReference>
<feature type="transmembrane region" description="Helical" evidence="7">
    <location>
        <begin position="184"/>
        <end position="206"/>
    </location>
</feature>
<dbReference type="Proteomes" id="UP000628736">
    <property type="component" value="Unassembled WGS sequence"/>
</dbReference>
<feature type="transmembrane region" description="Helical" evidence="7">
    <location>
        <begin position="242"/>
        <end position="262"/>
    </location>
</feature>
<evidence type="ECO:0000313" key="9">
    <source>
        <dbReference type="EMBL" id="MBC5722127.1"/>
    </source>
</evidence>
<evidence type="ECO:0000256" key="5">
    <source>
        <dbReference type="ARBA" id="ARBA00022989"/>
    </source>
</evidence>
<keyword evidence="4 7" id="KW-0812">Transmembrane</keyword>
<dbReference type="CDD" id="cd06261">
    <property type="entry name" value="TM_PBP2"/>
    <property type="match status" value="1"/>
</dbReference>
<sequence length="278" mass="30753">MITPHQKKIAGEISSFALKTIIGILFISPLIVGVCFSLQTDQELMTYPLKLITANPTLESYAQVFRQIPILHYLKNSAVVCLVCIVAQVIISCLAAYGFVFFKFPGKNLLFTLILMTTMIPGEVVVITNYVTIQNMDLIDTYIGLVLPSLISGTAIFLMRQYFMTLPKDYKEAAILDGCGDMGFLFRVAMPLSIPTISSLAIYLFVQIYNQYFWPMLVTSRDEMRTIQIGISYLVTADVVNYGHILAGAVVAIIPSVLIYILGQDYIIKGMTAGGLKG</sequence>
<dbReference type="RefSeq" id="WP_186852368.1">
    <property type="nucleotide sequence ID" value="NZ_JACOPO010000002.1"/>
</dbReference>
<evidence type="ECO:0000256" key="1">
    <source>
        <dbReference type="ARBA" id="ARBA00004651"/>
    </source>
</evidence>
<protein>
    <submittedName>
        <fullName evidence="9">Carbohydrate ABC transporter permease</fullName>
    </submittedName>
</protein>
<keyword evidence="3" id="KW-1003">Cell membrane</keyword>
<evidence type="ECO:0000256" key="2">
    <source>
        <dbReference type="ARBA" id="ARBA00022448"/>
    </source>
</evidence>
<evidence type="ECO:0000256" key="6">
    <source>
        <dbReference type="ARBA" id="ARBA00023136"/>
    </source>
</evidence>
<evidence type="ECO:0000259" key="8">
    <source>
        <dbReference type="PROSITE" id="PS50928"/>
    </source>
</evidence>
<organism evidence="9 10">
    <name type="scientific">Flintibacter hominis</name>
    <dbReference type="NCBI Taxonomy" id="2763048"/>
    <lineage>
        <taxon>Bacteria</taxon>
        <taxon>Bacillati</taxon>
        <taxon>Bacillota</taxon>
        <taxon>Clostridia</taxon>
        <taxon>Eubacteriales</taxon>
        <taxon>Flintibacter</taxon>
    </lineage>
</organism>
<comment type="caution">
    <text evidence="9">The sequence shown here is derived from an EMBL/GenBank/DDBJ whole genome shotgun (WGS) entry which is preliminary data.</text>
</comment>
<dbReference type="GO" id="GO:0005886">
    <property type="term" value="C:plasma membrane"/>
    <property type="evidence" value="ECO:0007669"/>
    <property type="project" value="UniProtKB-SubCell"/>
</dbReference>
<feature type="transmembrane region" description="Helical" evidence="7">
    <location>
        <begin position="109"/>
        <end position="130"/>
    </location>
</feature>
<gene>
    <name evidence="9" type="ORF">H8S11_04765</name>
</gene>
<dbReference type="InterPro" id="IPR035906">
    <property type="entry name" value="MetI-like_sf"/>
</dbReference>
<dbReference type="AlphaFoldDB" id="A0A8J6J816"/>
<feature type="domain" description="ABC transmembrane type-1" evidence="8">
    <location>
        <begin position="74"/>
        <end position="263"/>
    </location>
</feature>
<dbReference type="PANTHER" id="PTHR43744">
    <property type="entry name" value="ABC TRANSPORTER PERMEASE PROTEIN MG189-RELATED-RELATED"/>
    <property type="match status" value="1"/>
</dbReference>
<keyword evidence="2 7" id="KW-0813">Transport</keyword>
<keyword evidence="6 7" id="KW-0472">Membrane</keyword>
<dbReference type="EMBL" id="JACOPO010000002">
    <property type="protein sequence ID" value="MBC5722127.1"/>
    <property type="molecule type" value="Genomic_DNA"/>
</dbReference>
<feature type="transmembrane region" description="Helical" evidence="7">
    <location>
        <begin position="77"/>
        <end position="102"/>
    </location>
</feature>
<evidence type="ECO:0000256" key="7">
    <source>
        <dbReference type="RuleBase" id="RU363032"/>
    </source>
</evidence>
<dbReference type="PROSITE" id="PS50928">
    <property type="entry name" value="ABC_TM1"/>
    <property type="match status" value="1"/>
</dbReference>
<comment type="subcellular location">
    <subcellularLocation>
        <location evidence="1 7">Cell membrane</location>
        <topology evidence="1 7">Multi-pass membrane protein</topology>
    </subcellularLocation>
</comment>
<evidence type="ECO:0000313" key="10">
    <source>
        <dbReference type="Proteomes" id="UP000628736"/>
    </source>
</evidence>
<dbReference type="SUPFAM" id="SSF161098">
    <property type="entry name" value="MetI-like"/>
    <property type="match status" value="1"/>
</dbReference>
<proteinExistence type="inferred from homology"/>